<keyword evidence="5" id="KW-0067">ATP-binding</keyword>
<evidence type="ECO:0000256" key="7">
    <source>
        <dbReference type="ARBA" id="ARBA00022967"/>
    </source>
</evidence>
<evidence type="ECO:0000256" key="2">
    <source>
        <dbReference type="ARBA" id="ARBA00022448"/>
    </source>
</evidence>
<comment type="caution">
    <text evidence="10">The sequence shown here is derived from an EMBL/GenBank/DDBJ whole genome shotgun (WGS) entry which is preliminary data.</text>
</comment>
<dbReference type="EC" id="3.6.3.14" evidence="10"/>
<dbReference type="InterPro" id="IPR027417">
    <property type="entry name" value="P-loop_NTPase"/>
</dbReference>
<dbReference type="InterPro" id="IPR005714">
    <property type="entry name" value="ATPase_T3SS_FliI/YscN"/>
</dbReference>
<dbReference type="GO" id="GO:0046933">
    <property type="term" value="F:proton-transporting ATP synthase activity, rotational mechanism"/>
    <property type="evidence" value="ECO:0007669"/>
    <property type="project" value="TreeGrafter"/>
</dbReference>
<gene>
    <name evidence="10" type="primary">fliI</name>
    <name evidence="10" type="ORF">DLJ53_21190</name>
</gene>
<evidence type="ECO:0000313" key="11">
    <source>
        <dbReference type="Proteomes" id="UP000249590"/>
    </source>
</evidence>
<dbReference type="PANTHER" id="PTHR15184:SF9">
    <property type="entry name" value="SPI-1 TYPE 3 SECRETION SYSTEM ATPASE"/>
    <property type="match status" value="1"/>
</dbReference>
<dbReference type="InterPro" id="IPR003593">
    <property type="entry name" value="AAA+_ATPase"/>
</dbReference>
<keyword evidence="3" id="KW-0963">Cytoplasm</keyword>
<evidence type="ECO:0000256" key="1">
    <source>
        <dbReference type="ARBA" id="ARBA00004496"/>
    </source>
</evidence>
<protein>
    <submittedName>
        <fullName evidence="10">Flagellum-specific ATP synthase FliI</fullName>
        <ecNumber evidence="10">3.6.3.14</ecNumber>
    </submittedName>
</protein>
<keyword evidence="11" id="KW-1185">Reference proteome</keyword>
<dbReference type="InterPro" id="IPR050053">
    <property type="entry name" value="ATPase_alpha/beta_chains"/>
</dbReference>
<keyword evidence="6" id="KW-0653">Protein transport</keyword>
<keyword evidence="10" id="KW-0378">Hydrolase</keyword>
<proteinExistence type="predicted"/>
<organism evidence="10 11">
    <name type="scientific">Acuticoccus sediminis</name>
    <dbReference type="NCBI Taxonomy" id="2184697"/>
    <lineage>
        <taxon>Bacteria</taxon>
        <taxon>Pseudomonadati</taxon>
        <taxon>Pseudomonadota</taxon>
        <taxon>Alphaproteobacteria</taxon>
        <taxon>Hyphomicrobiales</taxon>
        <taxon>Amorphaceae</taxon>
        <taxon>Acuticoccus</taxon>
    </lineage>
</organism>
<accession>A0A8B2NS75</accession>
<evidence type="ECO:0000256" key="5">
    <source>
        <dbReference type="ARBA" id="ARBA00022840"/>
    </source>
</evidence>
<comment type="subcellular location">
    <subcellularLocation>
        <location evidence="1">Cytoplasm</location>
    </subcellularLocation>
</comment>
<evidence type="ECO:0000313" key="10">
    <source>
        <dbReference type="EMBL" id="RAI00223.1"/>
    </source>
</evidence>
<sequence length="448" mass="48010">MGALERLADVLDGYTEPAVRLSGVVCEANPTDRFVRGLSRHAALGDQLLIHHHDGAALAEVVRIDRERVTASPYERRHAAFIGAGAALVGRFELRPCDEWLGRVVDALGRPLDHGEPLPLGPVRRVDADPPKAMKRAPLNRALRTGVKVLDIFAPLVEGQRVGIFAGSGVGKSTLLGMIGAAATFDVVVAALVGERGREVMETLDGPLAEHRDRTVAVVSTGDETPMMRRLAPMTAMAVAEYFREQGKRVLLVVDSLTRYAHAARDVALAAGEPPVSRGYPPSVFADMARLVERAGRTGLLGSITGVFAVLVDGDDMDEPVADTARGTLDGHIVLSRAIAEQGRLPAVDPLASLSRLADKAFRHDEWELSRRLRALISRFEDTRDLRLLGGYKPGSDAELDKAVQVVPHVYEALVQMPADKPSEDAFAELAALLTGRTAGGEADPPSA</sequence>
<keyword evidence="4" id="KW-0547">Nucleotide-binding</keyword>
<keyword evidence="7" id="KW-1278">Translocase</keyword>
<dbReference type="InterPro" id="IPR000194">
    <property type="entry name" value="ATPase_F1/V1/A1_a/bsu_nucl-bd"/>
</dbReference>
<dbReference type="GO" id="GO:0005737">
    <property type="term" value="C:cytoplasm"/>
    <property type="evidence" value="ECO:0007669"/>
    <property type="project" value="UniProtKB-SubCell"/>
</dbReference>
<reference evidence="10 11" key="1">
    <citation type="submission" date="2018-05" db="EMBL/GenBank/DDBJ databases">
        <title>Acuticoccus sediminis sp. nov., isolated from deep-sea sediment of Indian Ocean.</title>
        <authorList>
            <person name="Liu X."/>
            <person name="Lai Q."/>
            <person name="Du Y."/>
            <person name="Sun F."/>
            <person name="Zhang X."/>
            <person name="Wang S."/>
            <person name="Shao Z."/>
        </authorList>
    </citation>
    <scope>NUCLEOTIDE SEQUENCE [LARGE SCALE GENOMIC DNA]</scope>
    <source>
        <strain evidence="10 11">PTG4-2</strain>
    </source>
</reference>
<dbReference type="GO" id="GO:0030257">
    <property type="term" value="C:type III protein secretion system complex"/>
    <property type="evidence" value="ECO:0007669"/>
    <property type="project" value="InterPro"/>
</dbReference>
<name>A0A8B2NS75_9HYPH</name>
<dbReference type="GO" id="GO:0030254">
    <property type="term" value="P:protein secretion by the type III secretion system"/>
    <property type="evidence" value="ECO:0007669"/>
    <property type="project" value="InterPro"/>
</dbReference>
<dbReference type="NCBIfam" id="TIGR01026">
    <property type="entry name" value="fliI_yscN"/>
    <property type="match status" value="1"/>
</dbReference>
<dbReference type="RefSeq" id="WP_111348908.1">
    <property type="nucleotide sequence ID" value="NZ_QHHQ01000004.1"/>
</dbReference>
<dbReference type="OrthoDB" id="9801639at2"/>
<dbReference type="AlphaFoldDB" id="A0A8B2NS75"/>
<dbReference type="InterPro" id="IPR040627">
    <property type="entry name" value="T3SS_ATPase_C"/>
</dbReference>
<dbReference type="Proteomes" id="UP000249590">
    <property type="component" value="Unassembled WGS sequence"/>
</dbReference>
<dbReference type="EMBL" id="QHHQ01000004">
    <property type="protein sequence ID" value="RAI00223.1"/>
    <property type="molecule type" value="Genomic_DNA"/>
</dbReference>
<feature type="domain" description="AAA+ ATPase" evidence="9">
    <location>
        <begin position="158"/>
        <end position="340"/>
    </location>
</feature>
<dbReference type="GO" id="GO:0005524">
    <property type="term" value="F:ATP binding"/>
    <property type="evidence" value="ECO:0007669"/>
    <property type="project" value="UniProtKB-KW"/>
</dbReference>
<evidence type="ECO:0000259" key="9">
    <source>
        <dbReference type="SMART" id="SM00382"/>
    </source>
</evidence>
<evidence type="ECO:0000256" key="8">
    <source>
        <dbReference type="ARBA" id="ARBA00034006"/>
    </source>
</evidence>
<evidence type="ECO:0000256" key="4">
    <source>
        <dbReference type="ARBA" id="ARBA00022741"/>
    </source>
</evidence>
<dbReference type="Gene3D" id="3.40.50.12240">
    <property type="match status" value="1"/>
</dbReference>
<evidence type="ECO:0000256" key="6">
    <source>
        <dbReference type="ARBA" id="ARBA00022927"/>
    </source>
</evidence>
<comment type="catalytic activity">
    <reaction evidence="8">
        <text>ATP + H2O + cellular proteinSide 1 = ADP + phosphate + cellular proteinSide 2.</text>
        <dbReference type="EC" id="7.4.2.8"/>
    </reaction>
</comment>
<dbReference type="InterPro" id="IPR020003">
    <property type="entry name" value="ATPase_a/bsu_AS"/>
</dbReference>
<keyword evidence="2" id="KW-0813">Transport</keyword>
<dbReference type="GO" id="GO:0016887">
    <property type="term" value="F:ATP hydrolysis activity"/>
    <property type="evidence" value="ECO:0007669"/>
    <property type="project" value="InterPro"/>
</dbReference>
<dbReference type="GO" id="GO:0008564">
    <property type="term" value="F:protein-exporting ATPase activity"/>
    <property type="evidence" value="ECO:0007669"/>
    <property type="project" value="UniProtKB-EC"/>
</dbReference>
<dbReference type="PROSITE" id="PS00152">
    <property type="entry name" value="ATPASE_ALPHA_BETA"/>
    <property type="match status" value="1"/>
</dbReference>
<dbReference type="CDD" id="cd01136">
    <property type="entry name" value="ATPase_flagellum-secretory_path_III"/>
    <property type="match status" value="1"/>
</dbReference>
<evidence type="ECO:0000256" key="3">
    <source>
        <dbReference type="ARBA" id="ARBA00022490"/>
    </source>
</evidence>
<dbReference type="PANTHER" id="PTHR15184">
    <property type="entry name" value="ATP SYNTHASE"/>
    <property type="match status" value="1"/>
</dbReference>
<dbReference type="SUPFAM" id="SSF52540">
    <property type="entry name" value="P-loop containing nucleoside triphosphate hydrolases"/>
    <property type="match status" value="1"/>
</dbReference>
<dbReference type="Pfam" id="PF00006">
    <property type="entry name" value="ATP-synt_ab"/>
    <property type="match status" value="1"/>
</dbReference>
<dbReference type="SMART" id="SM00382">
    <property type="entry name" value="AAA"/>
    <property type="match status" value="1"/>
</dbReference>
<dbReference type="Pfam" id="PF18269">
    <property type="entry name" value="T3SS_ATPase_C"/>
    <property type="match status" value="1"/>
</dbReference>